<dbReference type="EMBL" id="OV170231">
    <property type="protein sequence ID" value="CAH0716703.1"/>
    <property type="molecule type" value="Genomic_DNA"/>
</dbReference>
<feature type="compositionally biased region" description="Low complexity" evidence="1">
    <location>
        <begin position="91"/>
        <end position="103"/>
    </location>
</feature>
<gene>
    <name evidence="2" type="ORF">BINO364_LOCUS3411</name>
</gene>
<evidence type="ECO:0000313" key="3">
    <source>
        <dbReference type="Proteomes" id="UP000838878"/>
    </source>
</evidence>
<accession>A0A8J9UAE3</accession>
<feature type="non-terminal residue" evidence="2">
    <location>
        <position position="103"/>
    </location>
</feature>
<protein>
    <submittedName>
        <fullName evidence="2">Uncharacterized protein</fullName>
    </submittedName>
</protein>
<organism evidence="2 3">
    <name type="scientific">Brenthis ino</name>
    <name type="common">lesser marbled fritillary</name>
    <dbReference type="NCBI Taxonomy" id="405034"/>
    <lineage>
        <taxon>Eukaryota</taxon>
        <taxon>Metazoa</taxon>
        <taxon>Ecdysozoa</taxon>
        <taxon>Arthropoda</taxon>
        <taxon>Hexapoda</taxon>
        <taxon>Insecta</taxon>
        <taxon>Pterygota</taxon>
        <taxon>Neoptera</taxon>
        <taxon>Endopterygota</taxon>
        <taxon>Lepidoptera</taxon>
        <taxon>Glossata</taxon>
        <taxon>Ditrysia</taxon>
        <taxon>Papilionoidea</taxon>
        <taxon>Nymphalidae</taxon>
        <taxon>Heliconiinae</taxon>
        <taxon>Argynnini</taxon>
        <taxon>Brenthis</taxon>
    </lineage>
</organism>
<name>A0A8J9UAE3_9NEOP</name>
<dbReference type="AlphaFoldDB" id="A0A8J9UAE3"/>
<evidence type="ECO:0000313" key="2">
    <source>
        <dbReference type="EMBL" id="CAH0716703.1"/>
    </source>
</evidence>
<proteinExistence type="predicted"/>
<dbReference type="Proteomes" id="UP000838878">
    <property type="component" value="Chromosome 11"/>
</dbReference>
<sequence length="103" mass="11484">MSLAYPLHGGGKARVVRCEVTRAPPAAALARRAYRAPRDVLSVTYPWSTNTSQSSLSGPRHLRHSCCHLRHLLRFQHCRNYSMDTPRMRTDGTSTTSGDSMSL</sequence>
<feature type="region of interest" description="Disordered" evidence="1">
    <location>
        <begin position="83"/>
        <end position="103"/>
    </location>
</feature>
<evidence type="ECO:0000256" key="1">
    <source>
        <dbReference type="SAM" id="MobiDB-lite"/>
    </source>
</evidence>
<reference evidence="2" key="1">
    <citation type="submission" date="2021-12" db="EMBL/GenBank/DDBJ databases">
        <authorList>
            <person name="Martin H S."/>
        </authorList>
    </citation>
    <scope>NUCLEOTIDE SEQUENCE</scope>
</reference>
<keyword evidence="3" id="KW-1185">Reference proteome</keyword>